<dbReference type="HOGENOM" id="CLU_2794103_0_0_1"/>
<evidence type="ECO:0000313" key="1">
    <source>
        <dbReference type="EMBL" id="EKJ71196.1"/>
    </source>
</evidence>
<reference evidence="1 2" key="1">
    <citation type="journal article" date="2012" name="PLoS Pathog.">
        <title>Comparative pathogenomics reveals horizontally acquired novel virulence genes in fungi infecting cereal hosts.</title>
        <authorList>
            <person name="Gardiner D.M."/>
            <person name="McDonald M.C."/>
            <person name="Covarelli L."/>
            <person name="Solomon P.S."/>
            <person name="Rusu A.G."/>
            <person name="Marshall M."/>
            <person name="Kazan K."/>
            <person name="Chakraborty S."/>
            <person name="McDonald B.A."/>
            <person name="Manners J.M."/>
        </authorList>
    </citation>
    <scope>NUCLEOTIDE SEQUENCE [LARGE SCALE GENOMIC DNA]</scope>
    <source>
        <strain evidence="1 2">CS3096</strain>
    </source>
</reference>
<proteinExistence type="predicted"/>
<keyword evidence="2" id="KW-1185">Reference proteome</keyword>
<sequence length="68" mass="7144">MFIPAFANKNVTRGFGGKVPLRIRIDGPIGSICIGSVSVPQWSALVGRAMHSAMSLMTLANMPAASEN</sequence>
<dbReference type="RefSeq" id="XP_009260095.1">
    <property type="nucleotide sequence ID" value="XM_009261820.1"/>
</dbReference>
<name>K3UHA3_FUSPC</name>
<dbReference type="GeneID" id="20367320"/>
<evidence type="ECO:0000313" key="2">
    <source>
        <dbReference type="Proteomes" id="UP000007978"/>
    </source>
</evidence>
<dbReference type="KEGG" id="fpu:FPSE_08702"/>
<accession>K3UHA3</accession>
<gene>
    <name evidence="1" type="ORF">FPSE_08702</name>
</gene>
<dbReference type="Proteomes" id="UP000007978">
    <property type="component" value="Chromosome 1"/>
</dbReference>
<organism evidence="1 2">
    <name type="scientific">Fusarium pseudograminearum (strain CS3096)</name>
    <name type="common">Wheat and barley crown-rot fungus</name>
    <dbReference type="NCBI Taxonomy" id="1028729"/>
    <lineage>
        <taxon>Eukaryota</taxon>
        <taxon>Fungi</taxon>
        <taxon>Dikarya</taxon>
        <taxon>Ascomycota</taxon>
        <taxon>Pezizomycotina</taxon>
        <taxon>Sordariomycetes</taxon>
        <taxon>Hypocreomycetidae</taxon>
        <taxon>Hypocreales</taxon>
        <taxon>Nectriaceae</taxon>
        <taxon>Fusarium</taxon>
    </lineage>
</organism>
<dbReference type="EMBL" id="AFNW01000294">
    <property type="protein sequence ID" value="EKJ71196.1"/>
    <property type="molecule type" value="Genomic_DNA"/>
</dbReference>
<protein>
    <submittedName>
        <fullName evidence="1">Uncharacterized protein</fullName>
    </submittedName>
</protein>
<comment type="caution">
    <text evidence="1">The sequence shown here is derived from an EMBL/GenBank/DDBJ whole genome shotgun (WGS) entry which is preliminary data.</text>
</comment>
<dbReference type="AlphaFoldDB" id="K3UHA3"/>